<dbReference type="SMART" id="SM00401">
    <property type="entry name" value="ZnF_GATA"/>
    <property type="match status" value="1"/>
</dbReference>
<dbReference type="SUPFAM" id="SSF57716">
    <property type="entry name" value="Glucocorticoid receptor-like (DNA-binding domain)"/>
    <property type="match status" value="1"/>
</dbReference>
<accession>A0AAD7MWM3</accession>
<protein>
    <recommendedName>
        <fullName evidence="3">GATA-type domain-containing protein</fullName>
    </recommendedName>
</protein>
<feature type="domain" description="GATA-type" evidence="3">
    <location>
        <begin position="139"/>
        <end position="194"/>
    </location>
</feature>
<dbReference type="GO" id="GO:0043565">
    <property type="term" value="F:sequence-specific DNA binding"/>
    <property type="evidence" value="ECO:0007669"/>
    <property type="project" value="InterPro"/>
</dbReference>
<dbReference type="AlphaFoldDB" id="A0AAD7MWM3"/>
<dbReference type="Pfam" id="PF00320">
    <property type="entry name" value="GATA"/>
    <property type="match status" value="1"/>
</dbReference>
<evidence type="ECO:0000256" key="1">
    <source>
        <dbReference type="PROSITE-ProRule" id="PRU00094"/>
    </source>
</evidence>
<keyword evidence="5" id="KW-1185">Reference proteome</keyword>
<dbReference type="Gene3D" id="3.30.50.10">
    <property type="entry name" value="Erythroid Transcription Factor GATA-1, subunit A"/>
    <property type="match status" value="1"/>
</dbReference>
<feature type="compositionally biased region" description="Low complexity" evidence="2">
    <location>
        <begin position="215"/>
        <end position="231"/>
    </location>
</feature>
<dbReference type="PROSITE" id="PS50114">
    <property type="entry name" value="GATA_ZN_FINGER_2"/>
    <property type="match status" value="1"/>
</dbReference>
<comment type="caution">
    <text evidence="4">The sequence shown here is derived from an EMBL/GenBank/DDBJ whole genome shotgun (WGS) entry which is preliminary data.</text>
</comment>
<reference evidence="4" key="1">
    <citation type="submission" date="2023-03" db="EMBL/GenBank/DDBJ databases">
        <title>Massive genome expansion in bonnet fungi (Mycena s.s.) driven by repeated elements and novel gene families across ecological guilds.</title>
        <authorList>
            <consortium name="Lawrence Berkeley National Laboratory"/>
            <person name="Harder C.B."/>
            <person name="Miyauchi S."/>
            <person name="Viragh M."/>
            <person name="Kuo A."/>
            <person name="Thoen E."/>
            <person name="Andreopoulos B."/>
            <person name="Lu D."/>
            <person name="Skrede I."/>
            <person name="Drula E."/>
            <person name="Henrissat B."/>
            <person name="Morin E."/>
            <person name="Kohler A."/>
            <person name="Barry K."/>
            <person name="LaButti K."/>
            <person name="Morin E."/>
            <person name="Salamov A."/>
            <person name="Lipzen A."/>
            <person name="Mereny Z."/>
            <person name="Hegedus B."/>
            <person name="Baldrian P."/>
            <person name="Stursova M."/>
            <person name="Weitz H."/>
            <person name="Taylor A."/>
            <person name="Grigoriev I.V."/>
            <person name="Nagy L.G."/>
            <person name="Martin F."/>
            <person name="Kauserud H."/>
        </authorList>
    </citation>
    <scope>NUCLEOTIDE SEQUENCE</scope>
    <source>
        <strain evidence="4">CBHHK182m</strain>
    </source>
</reference>
<dbReference type="EMBL" id="JARKIB010000135">
    <property type="protein sequence ID" value="KAJ7733946.1"/>
    <property type="molecule type" value="Genomic_DNA"/>
</dbReference>
<feature type="compositionally biased region" description="Basic and acidic residues" evidence="2">
    <location>
        <begin position="283"/>
        <end position="293"/>
    </location>
</feature>
<dbReference type="GO" id="GO:0006355">
    <property type="term" value="P:regulation of DNA-templated transcription"/>
    <property type="evidence" value="ECO:0007669"/>
    <property type="project" value="InterPro"/>
</dbReference>
<proteinExistence type="predicted"/>
<feature type="compositionally biased region" description="Pro residues" evidence="2">
    <location>
        <begin position="98"/>
        <end position="107"/>
    </location>
</feature>
<evidence type="ECO:0000313" key="5">
    <source>
        <dbReference type="Proteomes" id="UP001215598"/>
    </source>
</evidence>
<feature type="region of interest" description="Disordered" evidence="2">
    <location>
        <begin position="1"/>
        <end position="118"/>
    </location>
</feature>
<gene>
    <name evidence="4" type="ORF">B0H16DRAFT_1578706</name>
</gene>
<keyword evidence="1" id="KW-0479">Metal-binding</keyword>
<evidence type="ECO:0000259" key="3">
    <source>
        <dbReference type="PROSITE" id="PS50114"/>
    </source>
</evidence>
<dbReference type="InterPro" id="IPR013088">
    <property type="entry name" value="Znf_NHR/GATA"/>
</dbReference>
<dbReference type="Proteomes" id="UP001215598">
    <property type="component" value="Unassembled WGS sequence"/>
</dbReference>
<dbReference type="InterPro" id="IPR000679">
    <property type="entry name" value="Znf_GATA"/>
</dbReference>
<feature type="compositionally biased region" description="Low complexity" evidence="2">
    <location>
        <begin position="20"/>
        <end position="33"/>
    </location>
</feature>
<organism evidence="4 5">
    <name type="scientific">Mycena metata</name>
    <dbReference type="NCBI Taxonomy" id="1033252"/>
    <lineage>
        <taxon>Eukaryota</taxon>
        <taxon>Fungi</taxon>
        <taxon>Dikarya</taxon>
        <taxon>Basidiomycota</taxon>
        <taxon>Agaricomycotina</taxon>
        <taxon>Agaricomycetes</taxon>
        <taxon>Agaricomycetidae</taxon>
        <taxon>Agaricales</taxon>
        <taxon>Marasmiineae</taxon>
        <taxon>Mycenaceae</taxon>
        <taxon>Mycena</taxon>
    </lineage>
</organism>
<keyword evidence="1" id="KW-0862">Zinc</keyword>
<sequence>MARTALPRASPPPDRSDNNATPPTTSSRRSPAPIANNSNSAPPSHQPQYQQHPYQYPGPTYMYAPPPPPPQYAHHPQPHAQHPSPYGHPYGGHGYVPYPFPPPPSAPNPNTNGGAAGEVGAGPGIAVIHTDDAATKLSDRVRRRCFNCCTTETSTWRRSNLSPGKVLCNKCGLFERTHSRPRPEQFPHKRASTLQGGGGQPQVSYQPYPPPNAEPPLQQQQKRQQDPASASAPPPAQHNPAVVESNAQVPVPDGHPQNGNKHDGSESVDANTNLKNTGSHPSSRAEREGAEED</sequence>
<feature type="compositionally biased region" description="Low complexity" evidence="2">
    <location>
        <begin position="72"/>
        <end position="88"/>
    </location>
</feature>
<feature type="region of interest" description="Disordered" evidence="2">
    <location>
        <begin position="177"/>
        <end position="293"/>
    </location>
</feature>
<evidence type="ECO:0000313" key="4">
    <source>
        <dbReference type="EMBL" id="KAJ7733946.1"/>
    </source>
</evidence>
<feature type="compositionally biased region" description="Polar residues" evidence="2">
    <location>
        <begin position="268"/>
        <end position="282"/>
    </location>
</feature>
<name>A0AAD7MWM3_9AGAR</name>
<evidence type="ECO:0000256" key="2">
    <source>
        <dbReference type="SAM" id="MobiDB-lite"/>
    </source>
</evidence>
<dbReference type="CDD" id="cd00202">
    <property type="entry name" value="ZnF_GATA"/>
    <property type="match status" value="1"/>
</dbReference>
<feature type="compositionally biased region" description="Low complexity" evidence="2">
    <location>
        <begin position="42"/>
        <end position="57"/>
    </location>
</feature>
<keyword evidence="1" id="KW-0863">Zinc-finger</keyword>
<feature type="compositionally biased region" description="Basic and acidic residues" evidence="2">
    <location>
        <begin position="177"/>
        <end position="187"/>
    </location>
</feature>
<dbReference type="GO" id="GO:0008270">
    <property type="term" value="F:zinc ion binding"/>
    <property type="evidence" value="ECO:0007669"/>
    <property type="project" value="UniProtKB-KW"/>
</dbReference>